<feature type="transmembrane region" description="Helical" evidence="4">
    <location>
        <begin position="1573"/>
        <end position="1594"/>
    </location>
</feature>
<evidence type="ECO:0000313" key="6">
    <source>
        <dbReference type="EMBL" id="SBO24399.1"/>
    </source>
</evidence>
<reference evidence="8 9" key="1">
    <citation type="submission" date="2016-05" db="EMBL/GenBank/DDBJ databases">
        <authorList>
            <person name="Sharaf H."/>
        </authorList>
    </citation>
    <scope>NUCLEOTIDE SEQUENCE [LARGE SCALE GENOMIC DNA]</scope>
    <source>
        <strain evidence="8 9">H</strain>
    </source>
</reference>
<dbReference type="EMBL" id="CWHQ02000011">
    <property type="protein sequence ID" value="SBO24399.1"/>
    <property type="molecule type" value="Genomic_DNA"/>
</dbReference>
<dbReference type="InterPro" id="IPR023298">
    <property type="entry name" value="ATPase_P-typ_TM_dom_sf"/>
</dbReference>
<feature type="transmembrane region" description="Helical" evidence="4">
    <location>
        <begin position="1420"/>
        <end position="1438"/>
    </location>
</feature>
<name>A0A5E7X613_PLAKH</name>
<dbReference type="Proteomes" id="UP000182142">
    <property type="component" value="Unassembled WGS sequence"/>
</dbReference>
<feature type="region of interest" description="Disordered" evidence="3">
    <location>
        <begin position="360"/>
        <end position="423"/>
    </location>
</feature>
<feature type="transmembrane region" description="Helical" evidence="4">
    <location>
        <begin position="1323"/>
        <end position="1341"/>
    </location>
</feature>
<feature type="compositionally biased region" description="Basic and acidic residues" evidence="3">
    <location>
        <begin position="552"/>
        <end position="566"/>
    </location>
</feature>
<evidence type="ECO:0000259" key="5">
    <source>
        <dbReference type="Pfam" id="PF00122"/>
    </source>
</evidence>
<dbReference type="PANTHER" id="PTHR24093:SF369">
    <property type="entry name" value="CALCIUM-TRANSPORTING ATPASE"/>
    <property type="match status" value="1"/>
</dbReference>
<proteinExistence type="predicted"/>
<dbReference type="GO" id="GO:0012505">
    <property type="term" value="C:endomembrane system"/>
    <property type="evidence" value="ECO:0007669"/>
    <property type="project" value="UniProtKB-SubCell"/>
</dbReference>
<feature type="transmembrane region" description="Helical" evidence="4">
    <location>
        <begin position="1248"/>
        <end position="1267"/>
    </location>
</feature>
<evidence type="ECO:0000256" key="2">
    <source>
        <dbReference type="ARBA" id="ARBA00022842"/>
    </source>
</evidence>
<dbReference type="VEuPathDB" id="PlasmoDB:PKNH_1252100"/>
<keyword evidence="2" id="KW-0460">Magnesium</keyword>
<dbReference type="PANTHER" id="PTHR24093">
    <property type="entry name" value="CATION TRANSPORTING ATPASE"/>
    <property type="match status" value="1"/>
</dbReference>
<accession>A0A5E7X613</accession>
<feature type="region of interest" description="Disordered" evidence="3">
    <location>
        <begin position="1064"/>
        <end position="1097"/>
    </location>
</feature>
<feature type="transmembrane region" description="Helical" evidence="4">
    <location>
        <begin position="652"/>
        <end position="673"/>
    </location>
</feature>
<keyword evidence="4" id="KW-0812">Transmembrane</keyword>
<feature type="transmembrane region" description="Helical" evidence="4">
    <location>
        <begin position="169"/>
        <end position="190"/>
    </location>
</feature>
<dbReference type="GO" id="GO:0005388">
    <property type="term" value="F:P-type calcium transporter activity"/>
    <property type="evidence" value="ECO:0007669"/>
    <property type="project" value="TreeGrafter"/>
</dbReference>
<dbReference type="Proteomes" id="UP000182128">
    <property type="component" value="Unassembled WGS sequence"/>
</dbReference>
<evidence type="ECO:0000313" key="9">
    <source>
        <dbReference type="Proteomes" id="UP000182142"/>
    </source>
</evidence>
<feature type="compositionally biased region" description="Basic and acidic residues" evidence="3">
    <location>
        <begin position="1064"/>
        <end position="1089"/>
    </location>
</feature>
<dbReference type="Gene3D" id="1.20.1110.10">
    <property type="entry name" value="Calcium-transporting ATPase, transmembrane domain"/>
    <property type="match status" value="1"/>
</dbReference>
<organism evidence="6 8">
    <name type="scientific">Plasmodium knowlesi (strain H)</name>
    <dbReference type="NCBI Taxonomy" id="5851"/>
    <lineage>
        <taxon>Eukaryota</taxon>
        <taxon>Sar</taxon>
        <taxon>Alveolata</taxon>
        <taxon>Apicomplexa</taxon>
        <taxon>Aconoidasida</taxon>
        <taxon>Haemosporida</taxon>
        <taxon>Plasmodiidae</taxon>
        <taxon>Plasmodium</taxon>
        <taxon>Plasmodium (Plasmodium)</taxon>
    </lineage>
</organism>
<evidence type="ECO:0000256" key="3">
    <source>
        <dbReference type="SAM" id="MobiDB-lite"/>
    </source>
</evidence>
<dbReference type="Gene3D" id="2.70.150.10">
    <property type="entry name" value="Calcium-transporting ATPase, cytoplasmic transduction domain A"/>
    <property type="match status" value="1"/>
</dbReference>
<dbReference type="GO" id="GO:0005886">
    <property type="term" value="C:plasma membrane"/>
    <property type="evidence" value="ECO:0007669"/>
    <property type="project" value="TreeGrafter"/>
</dbReference>
<evidence type="ECO:0000313" key="8">
    <source>
        <dbReference type="Proteomes" id="UP000182128"/>
    </source>
</evidence>
<feature type="transmembrane region" description="Helical" evidence="4">
    <location>
        <begin position="1606"/>
        <end position="1634"/>
    </location>
</feature>
<feature type="transmembrane region" description="Helical" evidence="4">
    <location>
        <begin position="202"/>
        <end position="222"/>
    </location>
</feature>
<sequence>MNNEITKSLFPYEAKFFKGIFDKYIKNEDYNEDLKVVRSSKHLMEEVISKENGLNFYLDEHFDDIFLQKCKLEFFRKLLKCVYGRKEENIPQGESSSDVVGTGKNVDTVGWQKEKHTSKGVGNVNELPDYFIFNKKINIINSYRIYSYCSNIIQSLPSLTYLSVVKIYLANYPLSVFLSCVYFYTFVTYVCDGENLIEFLESLFFSLLVTMGLVALTAVHYAKENRINSITSKMNNFKENYICRNFIRKKPKGKAMFAKYESRKTIEIKKYSKYFFLKSFLNRINEELLDYEVFSADKRSSYVQENFKEIIPLGCSAVNSEGGAKQEGELAPNGDDFGVQKANTSRVNVEGVFAEGKSKTGSKLLSTEEQKDGRVEMQDEEGSSNAATKKKVLLSNESDGEKSPSSDTQRVDKSGDGRKNSTDIAKEKKRNLLNYIIFENNLYKINSKNILVGDIVYLFKGDVIPADGILIRSNNMVVDESNILKFEKTWKKKISLDEYMYYYEKSKKRKISVNELRKKKLNYFEILNLKVKMTLKKLSREQVGDTNVQITTREHNTDENPEDQGKIDMLNQSGNEKGGENRNSKNNKLATNFEKLFEYSPLVLSESTVKEGTGVMLTTCVSKNKQMFQNTIKDMEESTELEDIINSFSKNVVIIIIFYCILCILFVFIHFLINLVENNMQTSAYNMLMFLLNCIILEILKYLLLSIDQMPLLLQNCIAINSKQIIRENFILKRKNTFEKILFTNIIYVDLERYTKYRCVYFFCNADICFCTGLDVMGDMQVEQKFLNLTEDQEKKAEISRNLFFKILVQGIFTTSNLYHYNENFLYIDLSLLKFLKGFEINLEDYFIPKKHLFRVISSGHDFVISFVLSEEGFWSKEGSGAQGGYPPTILRIFLRGRASLVLPKCSQYLDGDSLRSDIAQMKGKVQQVHEEKHEEIICFAYKEVALSAKESEELFQYEDNNDYTFDNKEMNKNLDETYLKYVEQNDYTCVSIMVFEKMLTKHFYFDYKMLQANGMSVKLFSKHSMSKVKKLFCEFPHFFENFKLYNAKLVGEEETLDLHYQNDDERFGNHPQEEDKKNANDIKRKSGDGNEYNETTHLEGSNLGKYTLKKWNSKSLLVNKCRSEILNLKECDDNVMINMASQNDAQKKKHDFLLSNNIFYKCENTELSRLMSISSYYGKNALVTNESSIDCGEGLYSLRICDNRGTGESKEKSDIVILNKSLYDFVKLKNFSNCILTNIKLFIEYNITFYVCLVIFSTVCTLVNGFEFLSTIQILYIYFVKNVIFHYLSCYRKSSISTVGKKKKQTYDFFKENDINSMISSILSKTVILFLVFFFGHLFIPESKWDFVTPDMRNLLEFSEFAYLTDKDKSSFFYTIRSCIRLKKNLENLKIENVIDVKNDYRSLAEWDSYISPGRHGTILFNIFFLFFFFSYVHIYLKSFLRDIHIFWEMYKGPQIDKFSNYIMPLVGIEGEGKKELSEDINQFMEELKEERKSTSLVNLENVKNSGKELNNQFENGAEGKNASGKVPNTDELHNGENKFSLLKIASQIISKSSLPNDSFNVILLNLVLENYMTFIILFFLMGVHIFVIQFGSFFFNLHVTGLTLLQWVFCFACCLLDLVLYFVTLRLGLFLLPASSFKTFQNLYEPRERSVFDTLNEYKRSYMSKRYKYDLKVTRKSWV</sequence>
<feature type="compositionally biased region" description="Basic and acidic residues" evidence="3">
    <location>
        <begin position="399"/>
        <end position="423"/>
    </location>
</feature>
<dbReference type="SUPFAM" id="SSF81665">
    <property type="entry name" value="Calcium ATPase, transmembrane domain M"/>
    <property type="match status" value="1"/>
</dbReference>
<keyword evidence="4" id="KW-0472">Membrane</keyword>
<dbReference type="SUPFAM" id="SSF81653">
    <property type="entry name" value="Calcium ATPase, transduction domain A"/>
    <property type="match status" value="1"/>
</dbReference>
<feature type="compositionally biased region" description="Basic and acidic residues" evidence="3">
    <location>
        <begin position="366"/>
        <end position="377"/>
    </location>
</feature>
<dbReference type="InterPro" id="IPR008250">
    <property type="entry name" value="ATPase_P-typ_transduc_dom_A_sf"/>
</dbReference>
<comment type="subcellular location">
    <subcellularLocation>
        <location evidence="1">Endomembrane system</location>
        <topology evidence="1">Multi-pass membrane protein</topology>
    </subcellularLocation>
</comment>
<keyword evidence="4" id="KW-1133">Transmembrane helix</keyword>
<feature type="transmembrane region" description="Helical" evidence="4">
    <location>
        <begin position="685"/>
        <end position="704"/>
    </location>
</feature>
<gene>
    <name evidence="6" type="ORF">PKNA1_C2_1252100</name>
    <name evidence="7" type="ORF">PKNA1_H1_1252100</name>
</gene>
<dbReference type="EMBL" id="CWHR02000009">
    <property type="protein sequence ID" value="SBO26614.1"/>
    <property type="molecule type" value="Genomic_DNA"/>
</dbReference>
<feature type="region of interest" description="Disordered" evidence="3">
    <location>
        <begin position="550"/>
        <end position="586"/>
    </location>
</feature>
<feature type="domain" description="P-type ATPase A" evidence="5">
    <location>
        <begin position="439"/>
        <end position="483"/>
    </location>
</feature>
<evidence type="ECO:0000256" key="4">
    <source>
        <dbReference type="SAM" id="Phobius"/>
    </source>
</evidence>
<dbReference type="InterPro" id="IPR059000">
    <property type="entry name" value="ATPase_P-type_domA"/>
</dbReference>
<protein>
    <submittedName>
        <fullName evidence="6">E1-E2 ATPase, putative</fullName>
    </submittedName>
</protein>
<dbReference type="OrthoDB" id="116380at2759"/>
<evidence type="ECO:0000256" key="1">
    <source>
        <dbReference type="ARBA" id="ARBA00004127"/>
    </source>
</evidence>
<evidence type="ECO:0000313" key="7">
    <source>
        <dbReference type="EMBL" id="SBO26614.1"/>
    </source>
</evidence>
<dbReference type="Pfam" id="PF00122">
    <property type="entry name" value="E1-E2_ATPase"/>
    <property type="match status" value="1"/>
</dbReference>
<reference evidence="6" key="2">
    <citation type="submission" date="2016-05" db="EMBL/GenBank/DDBJ databases">
        <authorList>
            <person name="Lavstsen T."/>
            <person name="Jespersen J.S."/>
        </authorList>
    </citation>
    <scope>NUCLEOTIDE SEQUENCE [LARGE SCALE GENOMIC DNA]</scope>
</reference>